<evidence type="ECO:0000313" key="3">
    <source>
        <dbReference type="Proteomes" id="UP000789508"/>
    </source>
</evidence>
<dbReference type="InterPro" id="IPR051450">
    <property type="entry name" value="Gfo/Idh/MocA_Oxidoreductases"/>
</dbReference>
<gene>
    <name evidence="2" type="ORF">ALEPTO_LOCUS6060</name>
</gene>
<dbReference type="InterPro" id="IPR036291">
    <property type="entry name" value="NAD(P)-bd_dom_sf"/>
</dbReference>
<evidence type="ECO:0000259" key="1">
    <source>
        <dbReference type="Pfam" id="PF01408"/>
    </source>
</evidence>
<keyword evidence="3" id="KW-1185">Reference proteome</keyword>
<name>A0A9N9B6A1_9GLOM</name>
<dbReference type="EMBL" id="CAJVPS010001931">
    <property type="protein sequence ID" value="CAG8554875.1"/>
    <property type="molecule type" value="Genomic_DNA"/>
</dbReference>
<dbReference type="GO" id="GO:0000166">
    <property type="term" value="F:nucleotide binding"/>
    <property type="evidence" value="ECO:0007669"/>
    <property type="project" value="InterPro"/>
</dbReference>
<sequence>MESPEIESIVPLLGIIHEKPDPPATPVTIAVVGAGQRGKGYAYYSMENPEWLKIVAVAEPNDFKRENMKKQYSIPDKNVFNDWCDLASRPKLCDAVIISTLDNLHTEPAIAFANLGYHVLLEKPMAVTLEDCRLITEAAIQNEIIFAVCHVLRYTPHNRLIKLIIDSGILGDIVNIQHMEPVGFWHFAHSYVRGNWRNEKEASFSLMAKSVSSFGNLRHFRASNKPKDAGDAKRCLDCAAEPSCPYSAKRIYLDRAKRGSRGWPVSVITDIEDIENVTKALENGPYGRCVYECDNDVVDNQIVNMEFENGTTASCTMIAFTESICARKTR</sequence>
<feature type="domain" description="Gfo/Idh/MocA-like oxidoreductase N-terminal" evidence="1">
    <location>
        <begin position="28"/>
        <end position="148"/>
    </location>
</feature>
<organism evidence="2 3">
    <name type="scientific">Ambispora leptoticha</name>
    <dbReference type="NCBI Taxonomy" id="144679"/>
    <lineage>
        <taxon>Eukaryota</taxon>
        <taxon>Fungi</taxon>
        <taxon>Fungi incertae sedis</taxon>
        <taxon>Mucoromycota</taxon>
        <taxon>Glomeromycotina</taxon>
        <taxon>Glomeromycetes</taxon>
        <taxon>Archaeosporales</taxon>
        <taxon>Ambisporaceae</taxon>
        <taxon>Ambispora</taxon>
    </lineage>
</organism>
<dbReference type="SUPFAM" id="SSF55347">
    <property type="entry name" value="Glyceraldehyde-3-phosphate dehydrogenase-like, C-terminal domain"/>
    <property type="match status" value="1"/>
</dbReference>
<protein>
    <submittedName>
        <fullName evidence="2">11181_t:CDS:1</fullName>
    </submittedName>
</protein>
<accession>A0A9N9B6A1</accession>
<evidence type="ECO:0000313" key="2">
    <source>
        <dbReference type="EMBL" id="CAG8554875.1"/>
    </source>
</evidence>
<dbReference type="PANTHER" id="PTHR43377:SF2">
    <property type="entry name" value="BINDING ROSSMANN FOLD OXIDOREDUCTASE, PUTATIVE (AFU_ORTHOLOGUE AFUA_4G00560)-RELATED"/>
    <property type="match status" value="1"/>
</dbReference>
<dbReference type="Proteomes" id="UP000789508">
    <property type="component" value="Unassembled WGS sequence"/>
</dbReference>
<dbReference type="Gene3D" id="3.30.360.10">
    <property type="entry name" value="Dihydrodipicolinate Reductase, domain 2"/>
    <property type="match status" value="1"/>
</dbReference>
<dbReference type="Pfam" id="PF01408">
    <property type="entry name" value="GFO_IDH_MocA"/>
    <property type="match status" value="1"/>
</dbReference>
<dbReference type="PANTHER" id="PTHR43377">
    <property type="entry name" value="BILIVERDIN REDUCTASE A"/>
    <property type="match status" value="1"/>
</dbReference>
<dbReference type="SUPFAM" id="SSF51735">
    <property type="entry name" value="NAD(P)-binding Rossmann-fold domains"/>
    <property type="match status" value="1"/>
</dbReference>
<proteinExistence type="predicted"/>
<dbReference type="AlphaFoldDB" id="A0A9N9B6A1"/>
<reference evidence="2" key="1">
    <citation type="submission" date="2021-06" db="EMBL/GenBank/DDBJ databases">
        <authorList>
            <person name="Kallberg Y."/>
            <person name="Tangrot J."/>
            <person name="Rosling A."/>
        </authorList>
    </citation>
    <scope>NUCLEOTIDE SEQUENCE</scope>
    <source>
        <strain evidence="2">FL130A</strain>
    </source>
</reference>
<comment type="caution">
    <text evidence="2">The sequence shown here is derived from an EMBL/GenBank/DDBJ whole genome shotgun (WGS) entry which is preliminary data.</text>
</comment>
<dbReference type="InterPro" id="IPR000683">
    <property type="entry name" value="Gfo/Idh/MocA-like_OxRdtase_N"/>
</dbReference>
<dbReference type="Gene3D" id="3.40.50.720">
    <property type="entry name" value="NAD(P)-binding Rossmann-like Domain"/>
    <property type="match status" value="1"/>
</dbReference>
<dbReference type="OrthoDB" id="64915at2759"/>